<evidence type="ECO:0000256" key="2">
    <source>
        <dbReference type="ARBA" id="ARBA00023012"/>
    </source>
</evidence>
<evidence type="ECO:0000256" key="6">
    <source>
        <dbReference type="PROSITE-ProRule" id="PRU00169"/>
    </source>
</evidence>
<dbReference type="PANTHER" id="PTHR48111:SF1">
    <property type="entry name" value="TWO-COMPONENT RESPONSE REGULATOR ORR33"/>
    <property type="match status" value="1"/>
</dbReference>
<keyword evidence="3" id="KW-0805">Transcription regulation</keyword>
<feature type="DNA-binding region" description="OmpR/PhoB-type" evidence="7">
    <location>
        <begin position="126"/>
        <end position="226"/>
    </location>
</feature>
<dbReference type="KEGG" id="buu:WS70_08765"/>
<dbReference type="GO" id="GO:0005829">
    <property type="term" value="C:cytosol"/>
    <property type="evidence" value="ECO:0007669"/>
    <property type="project" value="TreeGrafter"/>
</dbReference>
<dbReference type="InterPro" id="IPR011006">
    <property type="entry name" value="CheY-like_superfamily"/>
</dbReference>
<sequence length="232" mass="26591">MIIYLIEDDEDQARYFQAMLERAMWAVQVFPDGTRALRAIQRTAPDVIVLDLRLPDIDGFQIIAWVREHYAALPVLVLTSATLESDLVEALEAGADDFLVKPPRERELVARIKALHRRTIEFRDSLTSITFGAYRIETMERAIYLDNGRVSLSPKEYEIVELLVRNVGQVVSRETMIGRVWGRAVGDESSRTLDTHIYRIRQKLNLSRRNGALLRSVYTHGYRLDEVGCTAE</sequence>
<dbReference type="Gene3D" id="1.10.10.10">
    <property type="entry name" value="Winged helix-like DNA-binding domain superfamily/Winged helix DNA-binding domain"/>
    <property type="match status" value="1"/>
</dbReference>
<accession>A0A1B4FDY1</accession>
<dbReference type="GO" id="GO:0000156">
    <property type="term" value="F:phosphorelay response regulator activity"/>
    <property type="evidence" value="ECO:0007669"/>
    <property type="project" value="TreeGrafter"/>
</dbReference>
<feature type="modified residue" description="4-aspartylphosphate" evidence="6">
    <location>
        <position position="51"/>
    </location>
</feature>
<feature type="domain" description="OmpR/PhoB-type" evidence="9">
    <location>
        <begin position="126"/>
        <end position="226"/>
    </location>
</feature>
<gene>
    <name evidence="10" type="ORF">WS70_08765</name>
</gene>
<dbReference type="CDD" id="cd17574">
    <property type="entry name" value="REC_OmpR"/>
    <property type="match status" value="1"/>
</dbReference>
<dbReference type="PROSITE" id="PS51755">
    <property type="entry name" value="OMPR_PHOB"/>
    <property type="match status" value="1"/>
</dbReference>
<dbReference type="SUPFAM" id="SSF52172">
    <property type="entry name" value="CheY-like"/>
    <property type="match status" value="1"/>
</dbReference>
<keyword evidence="5" id="KW-0804">Transcription</keyword>
<proteinExistence type="predicted"/>
<dbReference type="CDD" id="cd00383">
    <property type="entry name" value="trans_reg_C"/>
    <property type="match status" value="1"/>
</dbReference>
<dbReference type="GO" id="GO:0032993">
    <property type="term" value="C:protein-DNA complex"/>
    <property type="evidence" value="ECO:0007669"/>
    <property type="project" value="TreeGrafter"/>
</dbReference>
<dbReference type="RefSeq" id="WP_059597370.1">
    <property type="nucleotide sequence ID" value="NZ_CP013386.1"/>
</dbReference>
<dbReference type="Pfam" id="PF00072">
    <property type="entry name" value="Response_reg"/>
    <property type="match status" value="1"/>
</dbReference>
<dbReference type="AlphaFoldDB" id="A0A1B4FDY1"/>
<dbReference type="SMART" id="SM00448">
    <property type="entry name" value="REC"/>
    <property type="match status" value="1"/>
</dbReference>
<dbReference type="PROSITE" id="PS50110">
    <property type="entry name" value="RESPONSE_REGULATORY"/>
    <property type="match status" value="1"/>
</dbReference>
<dbReference type="Proteomes" id="UP000062519">
    <property type="component" value="Chromosome 1"/>
</dbReference>
<evidence type="ECO:0000259" key="9">
    <source>
        <dbReference type="PROSITE" id="PS51755"/>
    </source>
</evidence>
<name>A0A1B4FDY1_9BURK</name>
<dbReference type="GO" id="GO:0000976">
    <property type="term" value="F:transcription cis-regulatory region binding"/>
    <property type="evidence" value="ECO:0007669"/>
    <property type="project" value="TreeGrafter"/>
</dbReference>
<evidence type="ECO:0000313" key="11">
    <source>
        <dbReference type="Proteomes" id="UP000062519"/>
    </source>
</evidence>
<keyword evidence="2" id="KW-0902">Two-component regulatory system</keyword>
<feature type="domain" description="Response regulatory" evidence="8">
    <location>
        <begin position="2"/>
        <end position="116"/>
    </location>
</feature>
<protein>
    <submittedName>
        <fullName evidence="10">Two-component system response regulator</fullName>
    </submittedName>
</protein>
<evidence type="ECO:0000259" key="8">
    <source>
        <dbReference type="PROSITE" id="PS50110"/>
    </source>
</evidence>
<reference evidence="10 11" key="1">
    <citation type="submission" date="2015-12" db="EMBL/GenBank/DDBJ databases">
        <title>Diversity of Burkholderia near neighbor genomes.</title>
        <authorList>
            <person name="Sahl J."/>
            <person name="Wagner D."/>
            <person name="Keim P."/>
        </authorList>
    </citation>
    <scope>NUCLEOTIDE SEQUENCE [LARGE SCALE GENOMIC DNA]</scope>
    <source>
        <strain evidence="10 11">BDU6</strain>
    </source>
</reference>
<dbReference type="InterPro" id="IPR001867">
    <property type="entry name" value="OmpR/PhoB-type_DNA-bd"/>
</dbReference>
<dbReference type="PANTHER" id="PTHR48111">
    <property type="entry name" value="REGULATOR OF RPOS"/>
    <property type="match status" value="1"/>
</dbReference>
<organism evidence="10 11">
    <name type="scientific">Burkholderia mayonis</name>
    <dbReference type="NCBI Taxonomy" id="1385591"/>
    <lineage>
        <taxon>Bacteria</taxon>
        <taxon>Pseudomonadati</taxon>
        <taxon>Pseudomonadota</taxon>
        <taxon>Betaproteobacteria</taxon>
        <taxon>Burkholderiales</taxon>
        <taxon>Burkholderiaceae</taxon>
        <taxon>Burkholderia</taxon>
        <taxon>pseudomallei group</taxon>
    </lineage>
</organism>
<dbReference type="SMART" id="SM00862">
    <property type="entry name" value="Trans_reg_C"/>
    <property type="match status" value="1"/>
</dbReference>
<dbReference type="InterPro" id="IPR036388">
    <property type="entry name" value="WH-like_DNA-bd_sf"/>
</dbReference>
<dbReference type="GO" id="GO:0006355">
    <property type="term" value="P:regulation of DNA-templated transcription"/>
    <property type="evidence" value="ECO:0007669"/>
    <property type="project" value="InterPro"/>
</dbReference>
<evidence type="ECO:0000313" key="10">
    <source>
        <dbReference type="EMBL" id="AOJ01908.1"/>
    </source>
</evidence>
<dbReference type="InterPro" id="IPR039420">
    <property type="entry name" value="WalR-like"/>
</dbReference>
<keyword evidence="1 6" id="KW-0597">Phosphoprotein</keyword>
<dbReference type="InterPro" id="IPR001789">
    <property type="entry name" value="Sig_transdc_resp-reg_receiver"/>
</dbReference>
<dbReference type="Pfam" id="PF00486">
    <property type="entry name" value="Trans_reg_C"/>
    <property type="match status" value="1"/>
</dbReference>
<evidence type="ECO:0000256" key="1">
    <source>
        <dbReference type="ARBA" id="ARBA00022553"/>
    </source>
</evidence>
<evidence type="ECO:0000256" key="3">
    <source>
        <dbReference type="ARBA" id="ARBA00023015"/>
    </source>
</evidence>
<evidence type="ECO:0000256" key="5">
    <source>
        <dbReference type="ARBA" id="ARBA00023163"/>
    </source>
</evidence>
<evidence type="ECO:0000256" key="4">
    <source>
        <dbReference type="ARBA" id="ARBA00023125"/>
    </source>
</evidence>
<dbReference type="EMBL" id="CP013386">
    <property type="protein sequence ID" value="AOJ01908.1"/>
    <property type="molecule type" value="Genomic_DNA"/>
</dbReference>
<evidence type="ECO:0000256" key="7">
    <source>
        <dbReference type="PROSITE-ProRule" id="PRU01091"/>
    </source>
</evidence>
<keyword evidence="4 7" id="KW-0238">DNA-binding</keyword>
<dbReference type="Gene3D" id="3.40.50.2300">
    <property type="match status" value="1"/>
</dbReference>
<keyword evidence="11" id="KW-1185">Reference proteome</keyword>